<dbReference type="NCBIfam" id="TIGR00157">
    <property type="entry name" value="ribosome small subunit-dependent GTPase A"/>
    <property type="match status" value="1"/>
</dbReference>
<feature type="domain" description="EngC GTPase" evidence="11">
    <location>
        <begin position="105"/>
        <end position="252"/>
    </location>
</feature>
<dbReference type="AlphaFoldDB" id="Q02DD4"/>
<evidence type="ECO:0000256" key="10">
    <source>
        <dbReference type="HAMAP-Rule" id="MF_01820"/>
    </source>
</evidence>
<evidence type="ECO:0000256" key="3">
    <source>
        <dbReference type="ARBA" id="ARBA00022723"/>
    </source>
</evidence>
<comment type="function">
    <text evidence="10">One of several proteins that assist in the late maturation steps of the functional core of the 30S ribosomal subunit. Helps release RbfA from mature subunits. May play a role in the assembly of ribosomal proteins into the subunit. Circularly permuted GTPase that catalyzes slow GTP hydrolysis, GTPase activity is stimulated by the 30S ribosomal subunit.</text>
</comment>
<keyword evidence="1 10" id="KW-0963">Cytoplasm</keyword>
<dbReference type="InParanoid" id="Q02DD4"/>
<dbReference type="Pfam" id="PF03193">
    <property type="entry name" value="RsgA_GTPase"/>
    <property type="match status" value="1"/>
</dbReference>
<dbReference type="PROSITE" id="PS50936">
    <property type="entry name" value="ENGC_GTPASE"/>
    <property type="match status" value="1"/>
</dbReference>
<dbReference type="SUPFAM" id="SSF52540">
    <property type="entry name" value="P-loop containing nucleoside triphosphate hydrolases"/>
    <property type="match status" value="1"/>
</dbReference>
<evidence type="ECO:0000256" key="9">
    <source>
        <dbReference type="ARBA" id="ARBA00023134"/>
    </source>
</evidence>
<gene>
    <name evidence="10" type="primary">rsgA</name>
    <name evidence="13" type="ordered locus">Acid_3280</name>
</gene>
<dbReference type="InterPro" id="IPR004881">
    <property type="entry name" value="Ribosome_biogen_GTPase_RsgA"/>
</dbReference>
<evidence type="ECO:0000256" key="1">
    <source>
        <dbReference type="ARBA" id="ARBA00022490"/>
    </source>
</evidence>
<feature type="binding site" evidence="10">
    <location>
        <begin position="196"/>
        <end position="204"/>
    </location>
    <ligand>
        <name>GTP</name>
        <dbReference type="ChEBI" id="CHEBI:37565"/>
    </ligand>
</feature>
<dbReference type="InterPro" id="IPR010914">
    <property type="entry name" value="RsgA_GTPase_dom"/>
</dbReference>
<feature type="binding site" evidence="10">
    <location>
        <position position="290"/>
    </location>
    <ligand>
        <name>Zn(2+)</name>
        <dbReference type="ChEBI" id="CHEBI:29105"/>
    </ligand>
</feature>
<dbReference type="Gene3D" id="3.40.50.300">
    <property type="entry name" value="P-loop containing nucleotide triphosphate hydrolases"/>
    <property type="match status" value="1"/>
</dbReference>
<dbReference type="GO" id="GO:0046872">
    <property type="term" value="F:metal ion binding"/>
    <property type="evidence" value="ECO:0007669"/>
    <property type="project" value="UniProtKB-KW"/>
</dbReference>
<sequence>MCLDLLGATPELRAAVPSPRLLARVLLSQRDQYKLLSEAGELDAEPAGVLWHTAPSRADMPVVGDWVAARVVGPGQAIVEGVLPRRTFFSRRAPGRREDRQPIAANIDLVFLVCGLDGDFNLRRLERYLTLAAESGASPIVVLNKSDLCDDLPARFAETVQVSGAAPIVTIHTRDEAGIAPLRAWLAPGRTVALLGSSGVGKSSIVNCLAGDARLRTAEVRESDSRGRHTTTHRELIVLPGSGLLIDTPGMRELQLWAGEDALDQVFDEIAALAAGCRFGDCSHVAEVGCAVQQALAGGTLAPERWHSYLKLRAEVRRHESMADPLLAAQQKRKLRNMHQSIKEIYKSRKHRP</sequence>
<name>Q02DD4_SOLUE</name>
<keyword evidence="5 10" id="KW-0547">Nucleotide-binding</keyword>
<comment type="subcellular location">
    <subcellularLocation>
        <location evidence="10">Cytoplasm</location>
    </subcellularLocation>
</comment>
<evidence type="ECO:0000259" key="12">
    <source>
        <dbReference type="PROSITE" id="PS51721"/>
    </source>
</evidence>
<dbReference type="HAMAP" id="MF_01820">
    <property type="entry name" value="GTPase_RsgA"/>
    <property type="match status" value="1"/>
</dbReference>
<evidence type="ECO:0000256" key="2">
    <source>
        <dbReference type="ARBA" id="ARBA00022517"/>
    </source>
</evidence>
<comment type="similarity">
    <text evidence="10">Belongs to the TRAFAC class YlqF/YawG GTPase family. RsgA subfamily.</text>
</comment>
<comment type="cofactor">
    <cofactor evidence="10">
        <name>Zn(2+)</name>
        <dbReference type="ChEBI" id="CHEBI:29105"/>
    </cofactor>
    <text evidence="10">Binds 1 zinc ion per subunit.</text>
</comment>
<dbReference type="GO" id="GO:0005737">
    <property type="term" value="C:cytoplasm"/>
    <property type="evidence" value="ECO:0007669"/>
    <property type="project" value="UniProtKB-SubCell"/>
</dbReference>
<evidence type="ECO:0000256" key="6">
    <source>
        <dbReference type="ARBA" id="ARBA00022801"/>
    </source>
</evidence>
<dbReference type="EMBL" id="CP000473">
    <property type="protein sequence ID" value="ABJ84257.1"/>
    <property type="molecule type" value="Genomic_DNA"/>
</dbReference>
<organism evidence="13">
    <name type="scientific">Solibacter usitatus (strain Ellin6076)</name>
    <dbReference type="NCBI Taxonomy" id="234267"/>
    <lineage>
        <taxon>Bacteria</taxon>
        <taxon>Pseudomonadati</taxon>
        <taxon>Acidobacteriota</taxon>
        <taxon>Terriglobia</taxon>
        <taxon>Bryobacterales</taxon>
        <taxon>Solibacteraceae</taxon>
        <taxon>Candidatus Solibacter</taxon>
    </lineage>
</organism>
<feature type="domain" description="CP-type G" evidence="12">
    <location>
        <begin position="96"/>
        <end position="254"/>
    </location>
</feature>
<keyword evidence="7 10" id="KW-0862">Zinc</keyword>
<evidence type="ECO:0000256" key="7">
    <source>
        <dbReference type="ARBA" id="ARBA00022833"/>
    </source>
</evidence>
<evidence type="ECO:0000259" key="11">
    <source>
        <dbReference type="PROSITE" id="PS50936"/>
    </source>
</evidence>
<comment type="subunit">
    <text evidence="10">Monomer. Associates with 30S ribosomal subunit, binds 16S rRNA.</text>
</comment>
<dbReference type="InterPro" id="IPR027417">
    <property type="entry name" value="P-loop_NTPase"/>
</dbReference>
<dbReference type="PROSITE" id="PS51721">
    <property type="entry name" value="G_CP"/>
    <property type="match status" value="1"/>
</dbReference>
<dbReference type="PANTHER" id="PTHR32120:SF10">
    <property type="entry name" value="SMALL RIBOSOMAL SUBUNIT BIOGENESIS GTPASE RSGA"/>
    <property type="match status" value="1"/>
</dbReference>
<protein>
    <recommendedName>
        <fullName evidence="10">Small ribosomal subunit biogenesis GTPase RsgA</fullName>
        <ecNumber evidence="10">3.6.1.-</ecNumber>
    </recommendedName>
</protein>
<accession>Q02DD4</accession>
<dbReference type="PANTHER" id="PTHR32120">
    <property type="entry name" value="SMALL RIBOSOMAL SUBUNIT BIOGENESIS GTPASE RSGA"/>
    <property type="match status" value="1"/>
</dbReference>
<reference evidence="13" key="1">
    <citation type="submission" date="2006-10" db="EMBL/GenBank/DDBJ databases">
        <title>Complete sequence of Solibacter usitatus Ellin6076.</title>
        <authorList>
            <consortium name="US DOE Joint Genome Institute"/>
            <person name="Copeland A."/>
            <person name="Lucas S."/>
            <person name="Lapidus A."/>
            <person name="Barry K."/>
            <person name="Detter J.C."/>
            <person name="Glavina del Rio T."/>
            <person name="Hammon N."/>
            <person name="Israni S."/>
            <person name="Dalin E."/>
            <person name="Tice H."/>
            <person name="Pitluck S."/>
            <person name="Thompson L.S."/>
            <person name="Brettin T."/>
            <person name="Bruce D."/>
            <person name="Han C."/>
            <person name="Tapia R."/>
            <person name="Gilna P."/>
            <person name="Schmutz J."/>
            <person name="Larimer F."/>
            <person name="Land M."/>
            <person name="Hauser L."/>
            <person name="Kyrpides N."/>
            <person name="Mikhailova N."/>
            <person name="Janssen P.H."/>
            <person name="Kuske C.R."/>
            <person name="Richardson P."/>
        </authorList>
    </citation>
    <scope>NUCLEOTIDE SEQUENCE</scope>
    <source>
        <strain evidence="13">Ellin6076</strain>
    </source>
</reference>
<dbReference type="GO" id="GO:0003924">
    <property type="term" value="F:GTPase activity"/>
    <property type="evidence" value="ECO:0007669"/>
    <property type="project" value="UniProtKB-UniRule"/>
</dbReference>
<evidence type="ECO:0000256" key="8">
    <source>
        <dbReference type="ARBA" id="ARBA00022884"/>
    </source>
</evidence>
<feature type="binding site" evidence="10">
    <location>
        <position position="277"/>
    </location>
    <ligand>
        <name>Zn(2+)</name>
        <dbReference type="ChEBI" id="CHEBI:29105"/>
    </ligand>
</feature>
<dbReference type="KEGG" id="sus:Acid_3280"/>
<dbReference type="InterPro" id="IPR030378">
    <property type="entry name" value="G_CP_dom"/>
</dbReference>
<dbReference type="EC" id="3.6.1.-" evidence="10"/>
<keyword evidence="3 10" id="KW-0479">Metal-binding</keyword>
<dbReference type="CDD" id="cd01854">
    <property type="entry name" value="YjeQ_EngC"/>
    <property type="match status" value="1"/>
</dbReference>
<evidence type="ECO:0000313" key="13">
    <source>
        <dbReference type="EMBL" id="ABJ84257.1"/>
    </source>
</evidence>
<feature type="binding site" evidence="10">
    <location>
        <position position="282"/>
    </location>
    <ligand>
        <name>Zn(2+)</name>
        <dbReference type="ChEBI" id="CHEBI:29105"/>
    </ligand>
</feature>
<dbReference type="OrthoDB" id="9809485at2"/>
<keyword evidence="6 10" id="KW-0378">Hydrolase</keyword>
<dbReference type="eggNOG" id="COG1162">
    <property type="taxonomic scope" value="Bacteria"/>
</dbReference>
<keyword evidence="8 10" id="KW-0694">RNA-binding</keyword>
<dbReference type="Gene3D" id="1.10.40.50">
    <property type="entry name" value="Probable gtpase engc, domain 3"/>
    <property type="match status" value="1"/>
</dbReference>
<feature type="binding site" evidence="10">
    <location>
        <position position="284"/>
    </location>
    <ligand>
        <name>Zn(2+)</name>
        <dbReference type="ChEBI" id="CHEBI:29105"/>
    </ligand>
</feature>
<keyword evidence="4 10" id="KW-0699">rRNA-binding</keyword>
<dbReference type="GO" id="GO:0042274">
    <property type="term" value="P:ribosomal small subunit biogenesis"/>
    <property type="evidence" value="ECO:0007669"/>
    <property type="project" value="UniProtKB-UniRule"/>
</dbReference>
<dbReference type="GO" id="GO:0019843">
    <property type="term" value="F:rRNA binding"/>
    <property type="evidence" value="ECO:0007669"/>
    <property type="project" value="UniProtKB-KW"/>
</dbReference>
<dbReference type="HOGENOM" id="CLU_033617_0_1_0"/>
<keyword evidence="2 10" id="KW-0690">Ribosome biogenesis</keyword>
<evidence type="ECO:0000256" key="4">
    <source>
        <dbReference type="ARBA" id="ARBA00022730"/>
    </source>
</evidence>
<dbReference type="STRING" id="234267.Acid_3280"/>
<proteinExistence type="inferred from homology"/>
<dbReference type="GO" id="GO:0005525">
    <property type="term" value="F:GTP binding"/>
    <property type="evidence" value="ECO:0007669"/>
    <property type="project" value="UniProtKB-UniRule"/>
</dbReference>
<feature type="binding site" evidence="10">
    <location>
        <begin position="144"/>
        <end position="147"/>
    </location>
    <ligand>
        <name>GTP</name>
        <dbReference type="ChEBI" id="CHEBI:37565"/>
    </ligand>
</feature>
<keyword evidence="9 10" id="KW-0342">GTP-binding</keyword>
<evidence type="ECO:0000256" key="5">
    <source>
        <dbReference type="ARBA" id="ARBA00022741"/>
    </source>
</evidence>